<proteinExistence type="inferred from homology"/>
<comment type="similarity">
    <text evidence="2 8">Belongs to the V-ATPase 116 kDa subunit family.</text>
</comment>
<dbReference type="EMBL" id="JASJQH010000580">
    <property type="protein sequence ID" value="KAK9763684.1"/>
    <property type="molecule type" value="Genomic_DNA"/>
</dbReference>
<evidence type="ECO:0000313" key="10">
    <source>
        <dbReference type="Proteomes" id="UP001479436"/>
    </source>
</evidence>
<dbReference type="PANTHER" id="PTHR11629:SF63">
    <property type="entry name" value="V-TYPE PROTON ATPASE SUBUNIT A"/>
    <property type="match status" value="1"/>
</dbReference>
<feature type="transmembrane region" description="Helical" evidence="8">
    <location>
        <begin position="286"/>
        <end position="305"/>
    </location>
</feature>
<keyword evidence="7 8" id="KW-0472">Membrane</keyword>
<keyword evidence="3 8" id="KW-0813">Transport</keyword>
<protein>
    <recommendedName>
        <fullName evidence="8">V-type proton ATPase subunit a</fullName>
    </recommendedName>
</protein>
<dbReference type="Pfam" id="PF01496">
    <property type="entry name" value="V_ATPase_I"/>
    <property type="match status" value="1"/>
</dbReference>
<keyword evidence="10" id="KW-1185">Reference proteome</keyword>
<feature type="transmembrane region" description="Helical" evidence="8">
    <location>
        <begin position="154"/>
        <end position="186"/>
    </location>
</feature>
<keyword evidence="8" id="KW-0375">Hydrogen ion transport</keyword>
<evidence type="ECO:0000256" key="5">
    <source>
        <dbReference type="ARBA" id="ARBA00022989"/>
    </source>
</evidence>
<gene>
    <name evidence="9" type="primary">VPH1_6</name>
    <name evidence="9" type="ORF">K7432_009426</name>
</gene>
<feature type="transmembrane region" description="Helical" evidence="8">
    <location>
        <begin position="206"/>
        <end position="224"/>
    </location>
</feature>
<comment type="caution">
    <text evidence="9">The sequence shown here is derived from an EMBL/GenBank/DDBJ whole genome shotgun (WGS) entry which is preliminary data.</text>
</comment>
<evidence type="ECO:0000313" key="9">
    <source>
        <dbReference type="EMBL" id="KAK9763684.1"/>
    </source>
</evidence>
<organism evidence="9 10">
    <name type="scientific">Basidiobolus ranarum</name>
    <dbReference type="NCBI Taxonomy" id="34480"/>
    <lineage>
        <taxon>Eukaryota</taxon>
        <taxon>Fungi</taxon>
        <taxon>Fungi incertae sedis</taxon>
        <taxon>Zoopagomycota</taxon>
        <taxon>Entomophthoromycotina</taxon>
        <taxon>Basidiobolomycetes</taxon>
        <taxon>Basidiobolales</taxon>
        <taxon>Basidiobolaceae</taxon>
        <taxon>Basidiobolus</taxon>
    </lineage>
</organism>
<feature type="transmembrane region" description="Helical" evidence="8">
    <location>
        <begin position="317"/>
        <end position="340"/>
    </location>
</feature>
<dbReference type="InterPro" id="IPR002490">
    <property type="entry name" value="V-ATPase_116kDa_su"/>
</dbReference>
<reference evidence="9 10" key="1">
    <citation type="submission" date="2023-04" db="EMBL/GenBank/DDBJ databases">
        <title>Genome of Basidiobolus ranarum AG-B5.</title>
        <authorList>
            <person name="Stajich J.E."/>
            <person name="Carter-House D."/>
            <person name="Gryganskyi A."/>
        </authorList>
    </citation>
    <scope>NUCLEOTIDE SEQUENCE [LARGE SCALE GENOMIC DNA]</scope>
    <source>
        <strain evidence="9 10">AG-B5</strain>
    </source>
</reference>
<evidence type="ECO:0000256" key="6">
    <source>
        <dbReference type="ARBA" id="ARBA00023065"/>
    </source>
</evidence>
<sequence length="590" mass="67352">MGASLYPINTNPTQRRMRILDIDSRLSDLSQILEKTKQIRRAELEKIARKLSGWMIMITKEKAIYHTMNLFNYDPTRRCLIAEGWCPSNDIPLAQLSLREAAESTGSQIYPILTPLQTKREPPTFHRTNKFSAGFQNIVDAYGMARYGEVNPGIFTVITFPFLFAVMFGDLGHGILMTAFALWLVLSEKSMAQFNGGEIFSMTFKGRYILLLMGLFSIFTGLIYNDIFSYSLSIFPSGWIWPTDFPSGQPVEAKPVGVYPFGLDSAWHGADNYLIFTNSYKMKMSVILGVLQMSLGVILTVYNHVHFRQGYAIVAEFLPQLLFMECIFGYLCVCIIYKWLINWSGQSIGPPSLLNMLIYMFLSPGSVSPQDQLYPGQGTVQLVLIFVAALCIPWMLLAKPLILRHRNRQKERKHTSYEDSENAKPKHVEVSYNAYNESQDVKNKKNELGSVQVICEEIEEEEEWDFGDIIIYQMIHSIEFCLSCISNTASYLRLWALSLAHAQLSSVLWDMTLKIVLSLPFPVCIVAIWAGFAVWFVLTVSILMIMEGLSAFLHALRLHWVEFNNKFYEGSGYKYTPFSFKSVLSEEEYD</sequence>
<comment type="function">
    <text evidence="8">Essential component of the vacuolar proton pump (V-ATPase), a multimeric enzyme that catalyzes the translocation of protons across the membranes. Required for assembly and activity of the V-ATPase.</text>
</comment>
<name>A0ABR2WQA1_9FUNG</name>
<evidence type="ECO:0000256" key="4">
    <source>
        <dbReference type="ARBA" id="ARBA00022692"/>
    </source>
</evidence>
<evidence type="ECO:0000256" key="8">
    <source>
        <dbReference type="RuleBase" id="RU361189"/>
    </source>
</evidence>
<feature type="transmembrane region" description="Helical" evidence="8">
    <location>
        <begin position="507"/>
        <end position="529"/>
    </location>
</feature>
<evidence type="ECO:0000256" key="7">
    <source>
        <dbReference type="ARBA" id="ARBA00023136"/>
    </source>
</evidence>
<evidence type="ECO:0000256" key="2">
    <source>
        <dbReference type="ARBA" id="ARBA00009904"/>
    </source>
</evidence>
<dbReference type="PANTHER" id="PTHR11629">
    <property type="entry name" value="VACUOLAR PROTON ATPASES"/>
    <property type="match status" value="1"/>
</dbReference>
<keyword evidence="4 8" id="KW-0812">Transmembrane</keyword>
<keyword evidence="6 8" id="KW-0406">Ion transport</keyword>
<evidence type="ECO:0000256" key="1">
    <source>
        <dbReference type="ARBA" id="ARBA00004141"/>
    </source>
</evidence>
<keyword evidence="5 8" id="KW-1133">Transmembrane helix</keyword>
<dbReference type="Proteomes" id="UP001479436">
    <property type="component" value="Unassembled WGS sequence"/>
</dbReference>
<evidence type="ECO:0000256" key="3">
    <source>
        <dbReference type="ARBA" id="ARBA00022448"/>
    </source>
</evidence>
<feature type="transmembrane region" description="Helical" evidence="8">
    <location>
        <begin position="380"/>
        <end position="403"/>
    </location>
</feature>
<comment type="subcellular location">
    <subcellularLocation>
        <location evidence="1">Membrane</location>
        <topology evidence="1">Multi-pass membrane protein</topology>
    </subcellularLocation>
</comment>
<accession>A0ABR2WQA1</accession>